<protein>
    <submittedName>
        <fullName evidence="14">PQQ-dependent dehydrogenase, methanol/ethanol family</fullName>
    </submittedName>
</protein>
<accession>A0ABS1WTJ2</accession>
<dbReference type="InterPro" id="IPR017512">
    <property type="entry name" value="PQQ_MeOH/EtOH_DH"/>
</dbReference>
<dbReference type="Pfam" id="PF13442">
    <property type="entry name" value="Cytochrome_CBB3"/>
    <property type="match status" value="1"/>
</dbReference>
<keyword evidence="7" id="KW-0106">Calcium</keyword>
<dbReference type="InterPro" id="IPR036909">
    <property type="entry name" value="Cyt_c-like_dom_sf"/>
</dbReference>
<evidence type="ECO:0000256" key="1">
    <source>
        <dbReference type="ARBA" id="ARBA00001913"/>
    </source>
</evidence>
<keyword evidence="9" id="KW-0560">Oxidoreductase</keyword>
<evidence type="ECO:0000256" key="8">
    <source>
        <dbReference type="ARBA" id="ARBA00022891"/>
    </source>
</evidence>
<comment type="similarity">
    <text evidence="3">Belongs to the bacterial PQQ dehydrogenase family.</text>
</comment>
<evidence type="ECO:0000256" key="10">
    <source>
        <dbReference type="ARBA" id="ARBA00023004"/>
    </source>
</evidence>
<dbReference type="Gene3D" id="1.10.760.10">
    <property type="entry name" value="Cytochrome c-like domain"/>
    <property type="match status" value="1"/>
</dbReference>
<comment type="cofactor">
    <cofactor evidence="1">
        <name>Ca(2+)</name>
        <dbReference type="ChEBI" id="CHEBI:29108"/>
    </cofactor>
</comment>
<dbReference type="InterPro" id="IPR018391">
    <property type="entry name" value="PQQ_b-propeller_rpt"/>
</dbReference>
<evidence type="ECO:0000256" key="11">
    <source>
        <dbReference type="ARBA" id="ARBA00023157"/>
    </source>
</evidence>
<evidence type="ECO:0000313" key="14">
    <source>
        <dbReference type="EMBL" id="MBM0104279.1"/>
    </source>
</evidence>
<gene>
    <name evidence="14" type="ORF">JM946_05955</name>
</gene>
<evidence type="ECO:0000256" key="3">
    <source>
        <dbReference type="ARBA" id="ARBA00008156"/>
    </source>
</evidence>
<name>A0ABS1WTJ2_9GAMM</name>
<dbReference type="CDD" id="cd10279">
    <property type="entry name" value="PQQ_ADH_II"/>
    <property type="match status" value="1"/>
</dbReference>
<dbReference type="Pfam" id="PF01011">
    <property type="entry name" value="PQQ"/>
    <property type="match status" value="2"/>
</dbReference>
<evidence type="ECO:0000256" key="2">
    <source>
        <dbReference type="ARBA" id="ARBA00001931"/>
    </source>
</evidence>
<keyword evidence="5 12" id="KW-0479">Metal-binding</keyword>
<evidence type="ECO:0000256" key="4">
    <source>
        <dbReference type="ARBA" id="ARBA00022617"/>
    </source>
</evidence>
<reference evidence="14 15" key="1">
    <citation type="journal article" date="2021" name="Int. J. Syst. Evol. Microbiol.">
        <title>Steroidobacter gossypii sp. nov., isolated from soil of cotton cropping field.</title>
        <authorList>
            <person name="Huang R."/>
            <person name="Yang S."/>
            <person name="Zhen C."/>
            <person name="Liu W."/>
        </authorList>
    </citation>
    <scope>NUCLEOTIDE SEQUENCE [LARGE SCALE GENOMIC DNA]</scope>
    <source>
        <strain evidence="14 15">S1-65</strain>
    </source>
</reference>
<keyword evidence="10 12" id="KW-0408">Iron</keyword>
<dbReference type="InterPro" id="IPR009056">
    <property type="entry name" value="Cyt_c-like_dom"/>
</dbReference>
<sequence length="721" mass="78844">MTVESTQGRSVRWTIQALLLASALTLASCGKREEQPAPNAAAPKVTAETIYGRVDQARVVAADAEPQNWFTTGRTFSEERYSPLDRINVGNVQQLGFAWEYDLDTQRGLEATPVVVDGVLFTSSNWSKVYALDARSGRELWAFDPKVDGQWARNACCDVVNRGVAVWQGKVYVGTLDGRLIALDANTGKELWSQDTFIDRSRSYTITGAPRIASGKVIIGNGGSEMGVRGYITAYDAESGEMAWRFFTVPGDPKLPFEHPELEAAAKTWDPNSRWEAGGGGTAWDAMAYDPELNLLYVGTGNASPFPQSIRSPKGGDNLYLSSILAIRPDTGRLAWHYQTTPGESWDYTAVQHMILTELQIGGATRKVLMQAPKNGFFYVLDRATGELLSAEKYVEVNWASHIDLKTGRPVLTGKADYSKGPKRVAPGPFGGHNWHPMAFSPKTGLVYIPTLERTAYFAADPDYKYIPRRSFNTGRLPAAEYLAQVNDRAVMTRRGALKAWDPVAQREVWRVDYPWFYNGGLLATAGNLVFQGTTDGYLKAYAADTGKLAGEVFVGTSIMAAPASYAVDNEQFIVVLAGYGGAQLDEFLEGSAARKYGNAGRIIAFRLGGGKVPVPPEKDWDANIPPLPQRLPADTAKLEHGALLFAQHCSVCHVLDDEPSGYPNLLRLPASRHAIFDEIVLRGALAGRGMASFAEQLDEADAHAIHAYLIDEAYKIRGEP</sequence>
<keyword evidence="8" id="KW-0634">PQQ</keyword>
<evidence type="ECO:0000259" key="13">
    <source>
        <dbReference type="PROSITE" id="PS51007"/>
    </source>
</evidence>
<keyword evidence="15" id="KW-1185">Reference proteome</keyword>
<keyword evidence="4 12" id="KW-0349">Heme</keyword>
<dbReference type="NCBIfam" id="TIGR03075">
    <property type="entry name" value="PQQ_enz_alc_DH"/>
    <property type="match status" value="1"/>
</dbReference>
<dbReference type="Proteomes" id="UP000661077">
    <property type="component" value="Unassembled WGS sequence"/>
</dbReference>
<dbReference type="InterPro" id="IPR011047">
    <property type="entry name" value="Quinoprotein_ADH-like_sf"/>
</dbReference>
<evidence type="ECO:0000256" key="9">
    <source>
        <dbReference type="ARBA" id="ARBA00023002"/>
    </source>
</evidence>
<keyword evidence="11" id="KW-1015">Disulfide bond</keyword>
<evidence type="ECO:0000256" key="12">
    <source>
        <dbReference type="PROSITE-ProRule" id="PRU00433"/>
    </source>
</evidence>
<dbReference type="Gene3D" id="2.140.10.10">
    <property type="entry name" value="Quinoprotein alcohol dehydrogenase-like superfamily"/>
    <property type="match status" value="1"/>
</dbReference>
<dbReference type="PROSITE" id="PS00364">
    <property type="entry name" value="BACTERIAL_PQQ_2"/>
    <property type="match status" value="1"/>
</dbReference>
<feature type="domain" description="Cytochrome c" evidence="13">
    <location>
        <begin position="637"/>
        <end position="714"/>
    </location>
</feature>
<dbReference type="PANTHER" id="PTHR32303">
    <property type="entry name" value="QUINOPROTEIN ALCOHOL DEHYDROGENASE (CYTOCHROME C)"/>
    <property type="match status" value="1"/>
</dbReference>
<dbReference type="PROSITE" id="PS51007">
    <property type="entry name" value="CYTC"/>
    <property type="match status" value="1"/>
</dbReference>
<comment type="cofactor">
    <cofactor evidence="2">
        <name>pyrroloquinoline quinone</name>
        <dbReference type="ChEBI" id="CHEBI:58442"/>
    </cofactor>
</comment>
<evidence type="ECO:0000256" key="5">
    <source>
        <dbReference type="ARBA" id="ARBA00022723"/>
    </source>
</evidence>
<evidence type="ECO:0000256" key="6">
    <source>
        <dbReference type="ARBA" id="ARBA00022729"/>
    </source>
</evidence>
<dbReference type="SUPFAM" id="SSF50998">
    <property type="entry name" value="Quinoprotein alcohol dehydrogenase-like"/>
    <property type="match status" value="1"/>
</dbReference>
<dbReference type="InterPro" id="IPR002372">
    <property type="entry name" value="PQQ_rpt_dom"/>
</dbReference>
<evidence type="ECO:0000313" key="15">
    <source>
        <dbReference type="Proteomes" id="UP000661077"/>
    </source>
</evidence>
<dbReference type="SUPFAM" id="SSF46626">
    <property type="entry name" value="Cytochrome c"/>
    <property type="match status" value="1"/>
</dbReference>
<dbReference type="InterPro" id="IPR001479">
    <property type="entry name" value="Quinoprotein_DH_CS"/>
</dbReference>
<dbReference type="EMBL" id="JAEVLS010000001">
    <property type="protein sequence ID" value="MBM0104279.1"/>
    <property type="molecule type" value="Genomic_DNA"/>
</dbReference>
<dbReference type="SMART" id="SM00564">
    <property type="entry name" value="PQQ"/>
    <property type="match status" value="5"/>
</dbReference>
<organism evidence="14 15">
    <name type="scientific">Steroidobacter gossypii</name>
    <dbReference type="NCBI Taxonomy" id="2805490"/>
    <lineage>
        <taxon>Bacteria</taxon>
        <taxon>Pseudomonadati</taxon>
        <taxon>Pseudomonadota</taxon>
        <taxon>Gammaproteobacteria</taxon>
        <taxon>Steroidobacterales</taxon>
        <taxon>Steroidobacteraceae</taxon>
        <taxon>Steroidobacter</taxon>
    </lineage>
</organism>
<comment type="caution">
    <text evidence="14">The sequence shown here is derived from an EMBL/GenBank/DDBJ whole genome shotgun (WGS) entry which is preliminary data.</text>
</comment>
<proteinExistence type="inferred from homology"/>
<keyword evidence="6" id="KW-0732">Signal</keyword>
<evidence type="ECO:0000256" key="7">
    <source>
        <dbReference type="ARBA" id="ARBA00022837"/>
    </source>
</evidence>